<keyword evidence="3" id="KW-1185">Reference proteome</keyword>
<name>A0A3P8GV14_9TREM</name>
<keyword evidence="1" id="KW-1133">Transmembrane helix</keyword>
<evidence type="ECO:0000313" key="3">
    <source>
        <dbReference type="Proteomes" id="UP000269396"/>
    </source>
</evidence>
<feature type="transmembrane region" description="Helical" evidence="1">
    <location>
        <begin position="6"/>
        <end position="24"/>
    </location>
</feature>
<dbReference type="AlphaFoldDB" id="A0A3P8GV14"/>
<sequence length="31" mass="3750">MFSYYSWTINITIYTIVIIIIIIIKHFQSIT</sequence>
<proteinExistence type="predicted"/>
<organism evidence="2 3">
    <name type="scientific">Schistosoma mattheei</name>
    <dbReference type="NCBI Taxonomy" id="31246"/>
    <lineage>
        <taxon>Eukaryota</taxon>
        <taxon>Metazoa</taxon>
        <taxon>Spiralia</taxon>
        <taxon>Lophotrochozoa</taxon>
        <taxon>Platyhelminthes</taxon>
        <taxon>Trematoda</taxon>
        <taxon>Digenea</taxon>
        <taxon>Strigeidida</taxon>
        <taxon>Schistosomatoidea</taxon>
        <taxon>Schistosomatidae</taxon>
        <taxon>Schistosoma</taxon>
    </lineage>
</organism>
<dbReference type="Proteomes" id="UP000269396">
    <property type="component" value="Unassembled WGS sequence"/>
</dbReference>
<evidence type="ECO:0000313" key="2">
    <source>
        <dbReference type="EMBL" id="VDP82210.1"/>
    </source>
</evidence>
<keyword evidence="1" id="KW-0472">Membrane</keyword>
<accession>A0A3P8GV14</accession>
<evidence type="ECO:0000256" key="1">
    <source>
        <dbReference type="SAM" id="Phobius"/>
    </source>
</evidence>
<keyword evidence="1" id="KW-0812">Transmembrane</keyword>
<reference evidence="2 3" key="1">
    <citation type="submission" date="2018-11" db="EMBL/GenBank/DDBJ databases">
        <authorList>
            <consortium name="Pathogen Informatics"/>
        </authorList>
    </citation>
    <scope>NUCLEOTIDE SEQUENCE [LARGE SCALE GENOMIC DNA]</scope>
    <source>
        <strain>Denwood</strain>
        <strain evidence="3">Zambia</strain>
    </source>
</reference>
<dbReference type="EMBL" id="UZAL01044202">
    <property type="protein sequence ID" value="VDP82210.1"/>
    <property type="molecule type" value="Genomic_DNA"/>
</dbReference>
<gene>
    <name evidence="2" type="ORF">SMTD_LOCUS20347</name>
</gene>
<protein>
    <submittedName>
        <fullName evidence="2">Uncharacterized protein</fullName>
    </submittedName>
</protein>